<dbReference type="RefSeq" id="WP_106584404.1">
    <property type="nucleotide sequence ID" value="NZ_PYGA01000013.1"/>
</dbReference>
<evidence type="ECO:0000256" key="1">
    <source>
        <dbReference type="SAM" id="Phobius"/>
    </source>
</evidence>
<comment type="caution">
    <text evidence="2">The sequence shown here is derived from an EMBL/GenBank/DDBJ whole genome shotgun (WGS) entry which is preliminary data.</text>
</comment>
<feature type="transmembrane region" description="Helical" evidence="1">
    <location>
        <begin position="53"/>
        <end position="77"/>
    </location>
</feature>
<gene>
    <name evidence="2" type="ORF">CLV63_113120</name>
</gene>
<keyword evidence="1" id="KW-0812">Transmembrane</keyword>
<protein>
    <submittedName>
        <fullName evidence="2">Uncharacterized protein</fullName>
    </submittedName>
</protein>
<dbReference type="Proteomes" id="UP000240542">
    <property type="component" value="Unassembled WGS sequence"/>
</dbReference>
<keyword evidence="3" id="KW-1185">Reference proteome</keyword>
<organism evidence="2 3">
    <name type="scientific">Murinocardiopsis flavida</name>
    <dbReference type="NCBI Taxonomy" id="645275"/>
    <lineage>
        <taxon>Bacteria</taxon>
        <taxon>Bacillati</taxon>
        <taxon>Actinomycetota</taxon>
        <taxon>Actinomycetes</taxon>
        <taxon>Streptosporangiales</taxon>
        <taxon>Nocardiopsidaceae</taxon>
        <taxon>Murinocardiopsis</taxon>
    </lineage>
</organism>
<reference evidence="2 3" key="1">
    <citation type="submission" date="2018-03" db="EMBL/GenBank/DDBJ databases">
        <title>Genomic Encyclopedia of Archaeal and Bacterial Type Strains, Phase II (KMG-II): from individual species to whole genera.</title>
        <authorList>
            <person name="Goeker M."/>
        </authorList>
    </citation>
    <scope>NUCLEOTIDE SEQUENCE [LARGE SCALE GENOMIC DNA]</scope>
    <source>
        <strain evidence="2 3">DSM 45312</strain>
    </source>
</reference>
<feature type="transmembrane region" description="Helical" evidence="1">
    <location>
        <begin position="7"/>
        <end position="33"/>
    </location>
</feature>
<proteinExistence type="predicted"/>
<accession>A0A2P8DFI3</accession>
<keyword evidence="1" id="KW-0472">Membrane</keyword>
<keyword evidence="1" id="KW-1133">Transmembrane helix</keyword>
<name>A0A2P8DFI3_9ACTN</name>
<evidence type="ECO:0000313" key="2">
    <source>
        <dbReference type="EMBL" id="PSK95957.1"/>
    </source>
</evidence>
<sequence>MEDRKGLLRIVCAIGLIASIVVFVPLSLLALFAGGPASLAENPIGVIGNVVGALLLFAWALSIPVHILGWFVVFGEYATDGSDKRRRTGG</sequence>
<dbReference type="AlphaFoldDB" id="A0A2P8DFI3"/>
<evidence type="ECO:0000313" key="3">
    <source>
        <dbReference type="Proteomes" id="UP000240542"/>
    </source>
</evidence>
<dbReference type="EMBL" id="PYGA01000013">
    <property type="protein sequence ID" value="PSK95957.1"/>
    <property type="molecule type" value="Genomic_DNA"/>
</dbReference>